<evidence type="ECO:0000313" key="2">
    <source>
        <dbReference type="EMBL" id="EKG12030.1"/>
    </source>
</evidence>
<evidence type="ECO:0008006" key="4">
    <source>
        <dbReference type="Google" id="ProtNLM"/>
    </source>
</evidence>
<dbReference type="AlphaFoldDB" id="K2S5S3"/>
<dbReference type="VEuPathDB" id="FungiDB:MPH_10853"/>
<feature type="compositionally biased region" description="Low complexity" evidence="1">
    <location>
        <begin position="271"/>
        <end position="282"/>
    </location>
</feature>
<feature type="region of interest" description="Disordered" evidence="1">
    <location>
        <begin position="153"/>
        <end position="282"/>
    </location>
</feature>
<accession>K2S5S3</accession>
<feature type="compositionally biased region" description="Polar residues" evidence="1">
    <location>
        <begin position="177"/>
        <end position="211"/>
    </location>
</feature>
<protein>
    <recommendedName>
        <fullName evidence="4">Zn(2)-C6 fungal-type domain-containing protein</fullName>
    </recommendedName>
</protein>
<organism evidence="2 3">
    <name type="scientific">Macrophomina phaseolina (strain MS6)</name>
    <name type="common">Charcoal rot fungus</name>
    <dbReference type="NCBI Taxonomy" id="1126212"/>
    <lineage>
        <taxon>Eukaryota</taxon>
        <taxon>Fungi</taxon>
        <taxon>Dikarya</taxon>
        <taxon>Ascomycota</taxon>
        <taxon>Pezizomycotina</taxon>
        <taxon>Dothideomycetes</taxon>
        <taxon>Dothideomycetes incertae sedis</taxon>
        <taxon>Botryosphaeriales</taxon>
        <taxon>Botryosphaeriaceae</taxon>
        <taxon>Macrophomina</taxon>
    </lineage>
</organism>
<evidence type="ECO:0000256" key="1">
    <source>
        <dbReference type="SAM" id="MobiDB-lite"/>
    </source>
</evidence>
<dbReference type="EMBL" id="AHHD01000461">
    <property type="protein sequence ID" value="EKG12030.1"/>
    <property type="molecule type" value="Genomic_DNA"/>
</dbReference>
<proteinExistence type="predicted"/>
<dbReference type="HOGENOM" id="CLU_834383_0_0_1"/>
<dbReference type="Proteomes" id="UP000007129">
    <property type="component" value="Unassembled WGS sequence"/>
</dbReference>
<dbReference type="OrthoDB" id="3940119at2759"/>
<sequence length="333" mass="35392">MSDNVGWTPRRNREISYEEGLAMIDNFYDGSVHFEPLQALDTHTATAMNADLKHVRIAAQAREADDARTAAAIAQLSHSPFAHSKDSPTLPTSPPLEHPPQWQPQWNQNRSLAFTSSPVAVSSAPPQMPIMGFPMTTASTPFVVASHARAMPSSLQPMAPSPDTITSKTDSPAFASSKETSPIFSASNTASPSFSTSMAGSPTLTDTSTPVLTPALARTNSNSILTPTIPRANAPAMPSSSSPKSSLPYISSSALPKKESAPNKVAKKYATDSPTASTTSAPARVPKKSRCIRCVKQHGACDLDFKRPCDRCAKAGLSAAGCVPREYKRKKEA</sequence>
<feature type="region of interest" description="Disordered" evidence="1">
    <location>
        <begin position="78"/>
        <end position="98"/>
    </location>
</feature>
<comment type="caution">
    <text evidence="2">The sequence shown here is derived from an EMBL/GenBank/DDBJ whole genome shotgun (WGS) entry which is preliminary data.</text>
</comment>
<evidence type="ECO:0000313" key="3">
    <source>
        <dbReference type="Proteomes" id="UP000007129"/>
    </source>
</evidence>
<reference evidence="2 3" key="1">
    <citation type="journal article" date="2012" name="BMC Genomics">
        <title>Tools to kill: Genome of one of the most destructive plant pathogenic fungi Macrophomina phaseolina.</title>
        <authorList>
            <person name="Islam M.S."/>
            <person name="Haque M.S."/>
            <person name="Islam M.M."/>
            <person name="Emdad E.M."/>
            <person name="Halim A."/>
            <person name="Hossen Q.M.M."/>
            <person name="Hossain M.Z."/>
            <person name="Ahmed B."/>
            <person name="Rahim S."/>
            <person name="Rahman M.S."/>
            <person name="Alam M.M."/>
            <person name="Hou S."/>
            <person name="Wan X."/>
            <person name="Saito J.A."/>
            <person name="Alam M."/>
        </authorList>
    </citation>
    <scope>NUCLEOTIDE SEQUENCE [LARGE SCALE GENOMIC DNA]</scope>
    <source>
        <strain evidence="2 3">MS6</strain>
    </source>
</reference>
<gene>
    <name evidence="2" type="ORF">MPH_10853</name>
</gene>
<feature type="compositionally biased region" description="Low complexity" evidence="1">
    <location>
        <begin position="230"/>
        <end position="254"/>
    </location>
</feature>
<dbReference type="InParanoid" id="K2S5S3"/>
<name>K2S5S3_MACPH</name>